<comment type="catalytic activity">
    <reaction evidence="5">
        <text>RNA(n) + a ribonucleoside 5'-triphosphate = RNA(n+1) + diphosphate</text>
        <dbReference type="Rhea" id="RHEA:21248"/>
        <dbReference type="Rhea" id="RHEA-COMP:14527"/>
        <dbReference type="Rhea" id="RHEA-COMP:17342"/>
        <dbReference type="ChEBI" id="CHEBI:33019"/>
        <dbReference type="ChEBI" id="CHEBI:61557"/>
        <dbReference type="ChEBI" id="CHEBI:140395"/>
        <dbReference type="EC" id="2.7.7.6"/>
    </reaction>
</comment>
<evidence type="ECO:0000256" key="1">
    <source>
        <dbReference type="ARBA" id="ARBA00022478"/>
    </source>
</evidence>
<proteinExistence type="inferred from homology"/>
<keyword evidence="7" id="KW-1185">Reference proteome</keyword>
<organism evidence="6 7">
    <name type="scientific">Peribacillus psychrosaccharolyticus</name>
    <name type="common">Bacillus psychrosaccharolyticus</name>
    <dbReference type="NCBI Taxonomy" id="1407"/>
    <lineage>
        <taxon>Bacteria</taxon>
        <taxon>Bacillati</taxon>
        <taxon>Bacillota</taxon>
        <taxon>Bacilli</taxon>
        <taxon>Bacillales</taxon>
        <taxon>Bacillaceae</taxon>
        <taxon>Peribacillus</taxon>
    </lineage>
</organism>
<name>A0A974NQ11_PERPY</name>
<keyword evidence="4 5" id="KW-0804">Transcription</keyword>
<dbReference type="RefSeq" id="WP_040374214.1">
    <property type="nucleotide sequence ID" value="NZ_CP068053.1"/>
</dbReference>
<dbReference type="GO" id="GO:0003677">
    <property type="term" value="F:DNA binding"/>
    <property type="evidence" value="ECO:0007669"/>
    <property type="project" value="UniProtKB-UniRule"/>
</dbReference>
<evidence type="ECO:0000256" key="2">
    <source>
        <dbReference type="ARBA" id="ARBA00022679"/>
    </source>
</evidence>
<keyword evidence="2 5" id="KW-0808">Transferase</keyword>
<sequence>MIFKVYYQENIKEVAVREHTHTIYVEADSIREARFKIKDKPYNVEYVEPVTGAYYEYEKQNNPDFKVLELG</sequence>
<evidence type="ECO:0000256" key="3">
    <source>
        <dbReference type="ARBA" id="ARBA00022695"/>
    </source>
</evidence>
<comment type="similarity">
    <text evidence="5">Belongs to the RNA polymerase subunit epsilon family.</text>
</comment>
<gene>
    <name evidence="5" type="primary">rpoY</name>
    <name evidence="6" type="ORF">I6J18_07500</name>
</gene>
<evidence type="ECO:0000313" key="6">
    <source>
        <dbReference type="EMBL" id="QQT01695.1"/>
    </source>
</evidence>
<keyword evidence="1 5" id="KW-0240">DNA-directed RNA polymerase</keyword>
<dbReference type="GO" id="GO:0003899">
    <property type="term" value="F:DNA-directed RNA polymerase activity"/>
    <property type="evidence" value="ECO:0007669"/>
    <property type="project" value="UniProtKB-UniRule"/>
</dbReference>
<dbReference type="HAMAP" id="MF_01553">
    <property type="entry name" value="RNApol_bact_RpoY"/>
    <property type="match status" value="1"/>
</dbReference>
<dbReference type="EC" id="2.7.7.6" evidence="5"/>
<evidence type="ECO:0000256" key="5">
    <source>
        <dbReference type="HAMAP-Rule" id="MF_01553"/>
    </source>
</evidence>
<dbReference type="Pfam" id="PF07288">
    <property type="entry name" value="RpoY"/>
    <property type="match status" value="1"/>
</dbReference>
<reference evidence="6 7" key="1">
    <citation type="submission" date="2021-01" db="EMBL/GenBank/DDBJ databases">
        <title>FDA dAtabase for Regulatory Grade micrObial Sequences (FDA-ARGOS): Supporting development and validation of Infectious Disease Dx tests.</title>
        <authorList>
            <person name="Nelson B."/>
            <person name="Plummer A."/>
            <person name="Tallon L."/>
            <person name="Sadzewicz L."/>
            <person name="Zhao X."/>
            <person name="Boylan J."/>
            <person name="Ott S."/>
            <person name="Bowen H."/>
            <person name="Vavikolanu K."/>
            <person name="Mehta A."/>
            <person name="Aluvathingal J."/>
            <person name="Nadendla S."/>
            <person name="Myers T."/>
            <person name="Yan Y."/>
            <person name="Sichtig H."/>
        </authorList>
    </citation>
    <scope>NUCLEOTIDE SEQUENCE [LARGE SCALE GENOMIC DNA]</scope>
    <source>
        <strain evidence="6 7">FDAARGOS_1161</strain>
    </source>
</reference>
<evidence type="ECO:0000256" key="4">
    <source>
        <dbReference type="ARBA" id="ARBA00023163"/>
    </source>
</evidence>
<dbReference type="InterPro" id="IPR009907">
    <property type="entry name" value="RpoY"/>
</dbReference>
<dbReference type="GO" id="GO:0006351">
    <property type="term" value="P:DNA-templated transcription"/>
    <property type="evidence" value="ECO:0007669"/>
    <property type="project" value="UniProtKB-UniRule"/>
</dbReference>
<comment type="subunit">
    <text evidence="5">RNAP is composed of a core of 2 alpha, a beta and a beta' subunit. The core is associated with a delta subunit, and at least one of epsilon or omega. When a sigma factor is associated with the core the holoenzyme is formed, which can initiate transcription.</text>
</comment>
<dbReference type="AlphaFoldDB" id="A0A974NQ11"/>
<keyword evidence="3 5" id="KW-0548">Nucleotidyltransferase</keyword>
<accession>A0A974NQ11</accession>
<comment type="function">
    <text evidence="5">A non-essential component of RNA polymerase (RNAP).</text>
</comment>
<protein>
    <recommendedName>
        <fullName evidence="5">DNA-directed RNA polymerase subunit epsilon</fullName>
        <shortName evidence="5">RNAP epsilon subunit</shortName>
        <ecNumber evidence="5">2.7.7.6</ecNumber>
    </recommendedName>
    <alternativeName>
        <fullName evidence="5">RNA polymerase epsilon subunit</fullName>
    </alternativeName>
    <alternativeName>
        <fullName evidence="5">Transcriptase subunit epsilon</fullName>
    </alternativeName>
</protein>
<dbReference type="Gene3D" id="3.10.20.730">
    <property type="entry name" value="RNAP, epsilon subunit-like"/>
    <property type="match status" value="1"/>
</dbReference>
<evidence type="ECO:0000313" key="7">
    <source>
        <dbReference type="Proteomes" id="UP000595254"/>
    </source>
</evidence>
<dbReference type="Proteomes" id="UP000595254">
    <property type="component" value="Chromosome"/>
</dbReference>
<dbReference type="EMBL" id="CP068053">
    <property type="protein sequence ID" value="QQT01695.1"/>
    <property type="molecule type" value="Genomic_DNA"/>
</dbReference>
<dbReference type="GO" id="GO:0000428">
    <property type="term" value="C:DNA-directed RNA polymerase complex"/>
    <property type="evidence" value="ECO:0007669"/>
    <property type="project" value="UniProtKB-KW"/>
</dbReference>
<dbReference type="KEGG" id="ppsr:I6J18_07500"/>